<protein>
    <recommendedName>
        <fullName evidence="3">Pectate lyase superfamily protein domain-containing protein</fullName>
    </recommendedName>
</protein>
<dbReference type="InterPro" id="IPR012334">
    <property type="entry name" value="Pectin_lyas_fold"/>
</dbReference>
<evidence type="ECO:0000313" key="2">
    <source>
        <dbReference type="Proteomes" id="UP000094053"/>
    </source>
</evidence>
<keyword evidence="2" id="KW-1185">Reference proteome</keyword>
<name>A0A1E3RK11_MYCFV</name>
<accession>A0A1E3RK11</accession>
<dbReference type="Proteomes" id="UP000094053">
    <property type="component" value="Unassembled WGS sequence"/>
</dbReference>
<evidence type="ECO:0000313" key="1">
    <source>
        <dbReference type="EMBL" id="ODQ90188.1"/>
    </source>
</evidence>
<sequence>MVSGLTVAAVVGGSSCTTNSPPPPTVQDYFQCDPPRDYPTIDYAVVTDAAFDGGADPSGRRDCSNAVRAAVATGKPVYIPPGSYTYHGPGIDHPAPFIVGAGQGRTTVTLGPETTFIDSDQVWLSLTLRGIRFNGGVGHVKNRFHGINVTDFHTVSDCAFINYSGASISTNSVDHPYWKIEGNIFRGSNYLTSMGIALSGLTDGTTIANNAFLANRVHIKVGRGGNNTYIHNCDFLRFGGQQGVPRIDVWFTLSVDEINCGAGMVITRCKFGNEFLDERDLRIVYADETDGRMNDERWPLLDKPSTNWIGGHTVTAVFANGIGDRAPIPLVRSTTSNVVGSTYGPVTMAGNSGAPILSTIMPLRNGGHSNYVGPLLRATGYTGPLPRLLVSDHPPAGR</sequence>
<dbReference type="AlphaFoldDB" id="A0A1E3RK11"/>
<comment type="caution">
    <text evidence="1">The sequence shown here is derived from an EMBL/GenBank/DDBJ whole genome shotgun (WGS) entry which is preliminary data.</text>
</comment>
<reference evidence="2" key="1">
    <citation type="submission" date="2016-09" db="EMBL/GenBank/DDBJ databases">
        <authorList>
            <person name="Greninger A.L."/>
            <person name="Jerome K.R."/>
            <person name="Mcnair B."/>
            <person name="Wallis C."/>
            <person name="Fang F."/>
        </authorList>
    </citation>
    <scope>NUCLEOTIDE SEQUENCE [LARGE SCALE GENOMIC DNA]</scope>
    <source>
        <strain evidence="2">M6</strain>
    </source>
</reference>
<dbReference type="InterPro" id="IPR011050">
    <property type="entry name" value="Pectin_lyase_fold/virulence"/>
</dbReference>
<dbReference type="STRING" id="1776.BHQ18_12205"/>
<proteinExistence type="predicted"/>
<dbReference type="EMBL" id="MIHA01000007">
    <property type="protein sequence ID" value="ODQ90188.1"/>
    <property type="molecule type" value="Genomic_DNA"/>
</dbReference>
<organism evidence="1 2">
    <name type="scientific">Mycolicibacterium flavescens</name>
    <name type="common">Mycobacterium flavescens</name>
    <dbReference type="NCBI Taxonomy" id="1776"/>
    <lineage>
        <taxon>Bacteria</taxon>
        <taxon>Bacillati</taxon>
        <taxon>Actinomycetota</taxon>
        <taxon>Actinomycetes</taxon>
        <taxon>Mycobacteriales</taxon>
        <taxon>Mycobacteriaceae</taxon>
        <taxon>Mycolicibacterium</taxon>
    </lineage>
</organism>
<dbReference type="Gene3D" id="2.160.20.10">
    <property type="entry name" value="Single-stranded right-handed beta-helix, Pectin lyase-like"/>
    <property type="match status" value="1"/>
</dbReference>
<dbReference type="SUPFAM" id="SSF51126">
    <property type="entry name" value="Pectin lyase-like"/>
    <property type="match status" value="1"/>
</dbReference>
<evidence type="ECO:0008006" key="3">
    <source>
        <dbReference type="Google" id="ProtNLM"/>
    </source>
</evidence>
<gene>
    <name evidence="1" type="ORF">BHQ18_12205</name>
</gene>